<keyword evidence="2" id="KW-0456">Lyase</keyword>
<name>A0A8J3ZKS5_9ACTN</name>
<feature type="region of interest" description="Disordered" evidence="3">
    <location>
        <begin position="75"/>
        <end position="98"/>
    </location>
</feature>
<sequence length="238" mass="24668">MGYPVGDIRDQVAHLGRSAVAAGLVVGSGGNLSARASGADDIWVTGAGTWLDRLHPSAFRRVRISDGAVLDAAESSADSGVDGTETGDGADRAAPSPSSELGLHLATYRARPDVNVVVHLHPQSVLLLDALDEPIRLITTDHLAYVREVVRAPFAVPGTERVGTLAAAAVSGGANCLVLANHGVSILAGSVELAHKRAFCLEEAARLTYSALVLGRVADLRPCPPDFDPALGKYSLEP</sequence>
<evidence type="ECO:0000256" key="3">
    <source>
        <dbReference type="SAM" id="MobiDB-lite"/>
    </source>
</evidence>
<dbReference type="InterPro" id="IPR050197">
    <property type="entry name" value="Aldolase_class_II_sugar_metab"/>
</dbReference>
<dbReference type="SMART" id="SM01007">
    <property type="entry name" value="Aldolase_II"/>
    <property type="match status" value="1"/>
</dbReference>
<keyword evidence="6" id="KW-1185">Reference proteome</keyword>
<dbReference type="GO" id="GO:0016832">
    <property type="term" value="F:aldehyde-lyase activity"/>
    <property type="evidence" value="ECO:0007669"/>
    <property type="project" value="TreeGrafter"/>
</dbReference>
<protein>
    <submittedName>
        <fullName evidence="5">Fuculose phosphate aldolase</fullName>
    </submittedName>
</protein>
<keyword evidence="1" id="KW-0479">Metal-binding</keyword>
<comment type="caution">
    <text evidence="5">The sequence shown here is derived from an EMBL/GenBank/DDBJ whole genome shotgun (WGS) entry which is preliminary data.</text>
</comment>
<evidence type="ECO:0000313" key="6">
    <source>
        <dbReference type="Proteomes" id="UP000635606"/>
    </source>
</evidence>
<reference evidence="5" key="1">
    <citation type="submission" date="2021-01" db="EMBL/GenBank/DDBJ databases">
        <title>Whole genome shotgun sequence of Virgisporangium ochraceum NBRC 16418.</title>
        <authorList>
            <person name="Komaki H."/>
            <person name="Tamura T."/>
        </authorList>
    </citation>
    <scope>NUCLEOTIDE SEQUENCE</scope>
    <source>
        <strain evidence="5">NBRC 16418</strain>
    </source>
</reference>
<dbReference type="InterPro" id="IPR036409">
    <property type="entry name" value="Aldolase_II/adducin_N_sf"/>
</dbReference>
<evidence type="ECO:0000313" key="5">
    <source>
        <dbReference type="EMBL" id="GIJ66139.1"/>
    </source>
</evidence>
<dbReference type="AlphaFoldDB" id="A0A8J3ZKS5"/>
<dbReference type="GO" id="GO:0046872">
    <property type="term" value="F:metal ion binding"/>
    <property type="evidence" value="ECO:0007669"/>
    <property type="project" value="UniProtKB-KW"/>
</dbReference>
<dbReference type="GO" id="GO:0019323">
    <property type="term" value="P:pentose catabolic process"/>
    <property type="evidence" value="ECO:0007669"/>
    <property type="project" value="TreeGrafter"/>
</dbReference>
<organism evidence="5 6">
    <name type="scientific">Virgisporangium ochraceum</name>
    <dbReference type="NCBI Taxonomy" id="65505"/>
    <lineage>
        <taxon>Bacteria</taxon>
        <taxon>Bacillati</taxon>
        <taxon>Actinomycetota</taxon>
        <taxon>Actinomycetes</taxon>
        <taxon>Micromonosporales</taxon>
        <taxon>Micromonosporaceae</taxon>
        <taxon>Virgisporangium</taxon>
    </lineage>
</organism>
<dbReference type="EMBL" id="BOPH01000016">
    <property type="protein sequence ID" value="GIJ66139.1"/>
    <property type="molecule type" value="Genomic_DNA"/>
</dbReference>
<accession>A0A8J3ZKS5</accession>
<evidence type="ECO:0000256" key="1">
    <source>
        <dbReference type="ARBA" id="ARBA00022723"/>
    </source>
</evidence>
<feature type="domain" description="Class II aldolase/adducin N-terminal" evidence="4">
    <location>
        <begin position="10"/>
        <end position="209"/>
    </location>
</feature>
<gene>
    <name evidence="5" type="ORF">Voc01_010560</name>
</gene>
<dbReference type="InterPro" id="IPR001303">
    <property type="entry name" value="Aldolase_II/adducin_N"/>
</dbReference>
<dbReference type="PANTHER" id="PTHR22789">
    <property type="entry name" value="FUCULOSE PHOSPHATE ALDOLASE"/>
    <property type="match status" value="1"/>
</dbReference>
<evidence type="ECO:0000256" key="2">
    <source>
        <dbReference type="ARBA" id="ARBA00023239"/>
    </source>
</evidence>
<dbReference type="PANTHER" id="PTHR22789:SF0">
    <property type="entry name" value="3-OXO-TETRONATE 4-PHOSPHATE DECARBOXYLASE-RELATED"/>
    <property type="match status" value="1"/>
</dbReference>
<dbReference type="Gene3D" id="3.40.225.10">
    <property type="entry name" value="Class II aldolase/adducin N-terminal domain"/>
    <property type="match status" value="1"/>
</dbReference>
<dbReference type="GO" id="GO:0005829">
    <property type="term" value="C:cytosol"/>
    <property type="evidence" value="ECO:0007669"/>
    <property type="project" value="TreeGrafter"/>
</dbReference>
<dbReference type="SUPFAM" id="SSF53639">
    <property type="entry name" value="AraD/HMP-PK domain-like"/>
    <property type="match status" value="1"/>
</dbReference>
<dbReference type="Pfam" id="PF00596">
    <property type="entry name" value="Aldolase_II"/>
    <property type="match status" value="1"/>
</dbReference>
<dbReference type="Proteomes" id="UP000635606">
    <property type="component" value="Unassembled WGS sequence"/>
</dbReference>
<evidence type="ECO:0000259" key="4">
    <source>
        <dbReference type="SMART" id="SM01007"/>
    </source>
</evidence>
<proteinExistence type="predicted"/>